<dbReference type="GO" id="GO:0046872">
    <property type="term" value="F:metal ion binding"/>
    <property type="evidence" value="ECO:0007669"/>
    <property type="project" value="UniProtKB-KW"/>
</dbReference>
<dbReference type="PANTHER" id="PTHR31116:SF29">
    <property type="entry name" value="DNA GLYCOSYLASE SUPERFAMILY PROTEIN"/>
    <property type="match status" value="1"/>
</dbReference>
<keyword evidence="3" id="KW-1185">Reference proteome</keyword>
<accession>A0A1I2TQ91</accession>
<dbReference type="Gene3D" id="1.10.340.30">
    <property type="entry name" value="Hypothetical protein, domain 2"/>
    <property type="match status" value="1"/>
</dbReference>
<evidence type="ECO:0000313" key="2">
    <source>
        <dbReference type="EMBL" id="SFG64636.1"/>
    </source>
</evidence>
<keyword evidence="1" id="KW-0862">Zinc</keyword>
<proteinExistence type="predicted"/>
<dbReference type="Pfam" id="PF03352">
    <property type="entry name" value="Adenine_glyco"/>
    <property type="match status" value="1"/>
</dbReference>
<dbReference type="EMBL" id="FOOY01000016">
    <property type="protein sequence ID" value="SFG64636.1"/>
    <property type="molecule type" value="Genomic_DNA"/>
</dbReference>
<evidence type="ECO:0000256" key="1">
    <source>
        <dbReference type="PIRSR" id="PIRSR605019-1"/>
    </source>
</evidence>
<reference evidence="3" key="1">
    <citation type="submission" date="2016-10" db="EMBL/GenBank/DDBJ databases">
        <authorList>
            <person name="Varghese N."/>
            <person name="Submissions S."/>
        </authorList>
    </citation>
    <scope>NUCLEOTIDE SEQUENCE [LARGE SCALE GENOMIC DNA]</scope>
    <source>
        <strain evidence="3">ATCC 700379</strain>
    </source>
</reference>
<dbReference type="InterPro" id="IPR005019">
    <property type="entry name" value="Adenine_glyco"/>
</dbReference>
<keyword evidence="1" id="KW-0479">Metal-binding</keyword>
<sequence length="111" mass="12505">MTEVTSVRTQEINSVRSNALAAIAVQREFGSLSNYLWTYVDHQPIISNWRNEGQIPSQTNLSKKISKDLKKKGFKFVGPVTIYSFMQAIGLVDDHVANCSCHTKNRLCNSE</sequence>
<dbReference type="STRING" id="269670.SAMN02982927_02316"/>
<dbReference type="GO" id="GO:0008725">
    <property type="term" value="F:DNA-3-methyladenine glycosylase activity"/>
    <property type="evidence" value="ECO:0007669"/>
    <property type="project" value="InterPro"/>
</dbReference>
<dbReference type="PANTHER" id="PTHR31116">
    <property type="entry name" value="OS04G0501200 PROTEIN"/>
    <property type="match status" value="1"/>
</dbReference>
<dbReference type="InterPro" id="IPR011257">
    <property type="entry name" value="DNA_glycosylase"/>
</dbReference>
<name>A0A1I2TQ91_9BACL</name>
<dbReference type="GO" id="GO:0006284">
    <property type="term" value="P:base-excision repair"/>
    <property type="evidence" value="ECO:0007669"/>
    <property type="project" value="InterPro"/>
</dbReference>
<dbReference type="AlphaFoldDB" id="A0A1I2TQ91"/>
<evidence type="ECO:0000313" key="3">
    <source>
        <dbReference type="Proteomes" id="UP000198752"/>
    </source>
</evidence>
<feature type="binding site" evidence="1">
    <location>
        <position position="99"/>
    </location>
    <ligand>
        <name>Zn(2+)</name>
        <dbReference type="ChEBI" id="CHEBI:29105"/>
    </ligand>
</feature>
<organism evidence="2 3">
    <name type="scientific">Sporolactobacillus nakayamae</name>
    <dbReference type="NCBI Taxonomy" id="269670"/>
    <lineage>
        <taxon>Bacteria</taxon>
        <taxon>Bacillati</taxon>
        <taxon>Bacillota</taxon>
        <taxon>Bacilli</taxon>
        <taxon>Bacillales</taxon>
        <taxon>Sporolactobacillaceae</taxon>
        <taxon>Sporolactobacillus</taxon>
    </lineage>
</organism>
<feature type="binding site" evidence="1">
    <location>
        <position position="95"/>
    </location>
    <ligand>
        <name>Zn(2+)</name>
        <dbReference type="ChEBI" id="CHEBI:29105"/>
    </ligand>
</feature>
<gene>
    <name evidence="2" type="ORF">SAMN02982927_02316</name>
</gene>
<protein>
    <submittedName>
        <fullName evidence="2">DNA-3-methyladenine glycosylase I</fullName>
    </submittedName>
</protein>
<dbReference type="Proteomes" id="UP000198752">
    <property type="component" value="Unassembled WGS sequence"/>
</dbReference>
<dbReference type="SUPFAM" id="SSF48150">
    <property type="entry name" value="DNA-glycosylase"/>
    <property type="match status" value="1"/>
</dbReference>